<organism evidence="7 8">
    <name type="scientific">Elysia crispata</name>
    <name type="common">lettuce slug</name>
    <dbReference type="NCBI Taxonomy" id="231223"/>
    <lineage>
        <taxon>Eukaryota</taxon>
        <taxon>Metazoa</taxon>
        <taxon>Spiralia</taxon>
        <taxon>Lophotrochozoa</taxon>
        <taxon>Mollusca</taxon>
        <taxon>Gastropoda</taxon>
        <taxon>Heterobranchia</taxon>
        <taxon>Euthyneura</taxon>
        <taxon>Panpulmonata</taxon>
        <taxon>Sacoglossa</taxon>
        <taxon>Placobranchoidea</taxon>
        <taxon>Plakobranchidae</taxon>
        <taxon>Elysia</taxon>
    </lineage>
</organism>
<accession>A0AAE1AHY8</accession>
<dbReference type="GO" id="GO:0046872">
    <property type="term" value="F:metal ion binding"/>
    <property type="evidence" value="ECO:0007669"/>
    <property type="project" value="UniProtKB-KW"/>
</dbReference>
<dbReference type="Pfam" id="PF07998">
    <property type="entry name" value="Peptidase_M54"/>
    <property type="match status" value="1"/>
</dbReference>
<evidence type="ECO:0000256" key="1">
    <source>
        <dbReference type="ARBA" id="ARBA00001947"/>
    </source>
</evidence>
<dbReference type="InterPro" id="IPR024079">
    <property type="entry name" value="MetalloPept_cat_dom_sf"/>
</dbReference>
<keyword evidence="6" id="KW-0482">Metalloprotease</keyword>
<evidence type="ECO:0000313" key="8">
    <source>
        <dbReference type="Proteomes" id="UP001283361"/>
    </source>
</evidence>
<evidence type="ECO:0008006" key="9">
    <source>
        <dbReference type="Google" id="ProtNLM"/>
    </source>
</evidence>
<dbReference type="Gene3D" id="3.40.390.10">
    <property type="entry name" value="Collagenase (Catalytic Domain)"/>
    <property type="match status" value="1"/>
</dbReference>
<dbReference type="InterPro" id="IPR012962">
    <property type="entry name" value="Pept_M54_archaemetzincn"/>
</dbReference>
<proteinExistence type="predicted"/>
<gene>
    <name evidence="7" type="ORF">RRG08_027018</name>
</gene>
<evidence type="ECO:0000313" key="7">
    <source>
        <dbReference type="EMBL" id="KAK3788284.1"/>
    </source>
</evidence>
<keyword evidence="2" id="KW-0645">Protease</keyword>
<keyword evidence="3" id="KW-0479">Metal-binding</keyword>
<dbReference type="CDD" id="cd11375">
    <property type="entry name" value="Peptidase_M54"/>
    <property type="match status" value="1"/>
</dbReference>
<dbReference type="AlphaFoldDB" id="A0AAE1AHY8"/>
<evidence type="ECO:0000256" key="2">
    <source>
        <dbReference type="ARBA" id="ARBA00022670"/>
    </source>
</evidence>
<sequence>MSKAPSKRKRLKKLIPYARGFHPPSQQVKSRAVGFEINSVPQEYKDDGSSFLPIPRPTSQDDWLAQYVEKGQSYKDYLLENPWFSQRKHKFMQQKFIPSGNTICEKYPDGKIYIAKIGAFSSDICFDDLVDYIKRFLCLPVCVLNGLDIVQERDRLTLIEDPTYNPLSRPEARIKRSTLHTRYDGKTKHLQICVDSILSKLRSVKPHDALCLIGLTPHDLYGDKSDLFVAGMAAGLQQVAVFSLMRYNPALSFSTEHWYDIEETKKIDPVEKRRLILQRSCKLVVHELCHLLGLPHCIYYSCCMNGSGHLQEDFDQPMMLCPVDLHKLQTLTGFDVEARYKTLLEFFLKNNFFKEANWVEKRLKFVQKGEESKR</sequence>
<dbReference type="SUPFAM" id="SSF55486">
    <property type="entry name" value="Metalloproteases ('zincins'), catalytic domain"/>
    <property type="match status" value="1"/>
</dbReference>
<dbReference type="Proteomes" id="UP001283361">
    <property type="component" value="Unassembled WGS sequence"/>
</dbReference>
<evidence type="ECO:0000256" key="4">
    <source>
        <dbReference type="ARBA" id="ARBA00022801"/>
    </source>
</evidence>
<dbReference type="PANTHER" id="PTHR15910:SF1">
    <property type="entry name" value="ARCHAEMETZINCIN-2"/>
    <property type="match status" value="1"/>
</dbReference>
<dbReference type="PANTHER" id="PTHR15910">
    <property type="entry name" value="ARCHAEMETZINCIN"/>
    <property type="match status" value="1"/>
</dbReference>
<evidence type="ECO:0000256" key="3">
    <source>
        <dbReference type="ARBA" id="ARBA00022723"/>
    </source>
</evidence>
<dbReference type="EMBL" id="JAWDGP010001773">
    <property type="protein sequence ID" value="KAK3788284.1"/>
    <property type="molecule type" value="Genomic_DNA"/>
</dbReference>
<evidence type="ECO:0000256" key="5">
    <source>
        <dbReference type="ARBA" id="ARBA00022833"/>
    </source>
</evidence>
<keyword evidence="4" id="KW-0378">Hydrolase</keyword>
<comment type="cofactor">
    <cofactor evidence="1">
        <name>Zn(2+)</name>
        <dbReference type="ChEBI" id="CHEBI:29105"/>
    </cofactor>
</comment>
<evidence type="ECO:0000256" key="6">
    <source>
        <dbReference type="ARBA" id="ARBA00023049"/>
    </source>
</evidence>
<keyword evidence="8" id="KW-1185">Reference proteome</keyword>
<dbReference type="GO" id="GO:0006508">
    <property type="term" value="P:proteolysis"/>
    <property type="evidence" value="ECO:0007669"/>
    <property type="project" value="UniProtKB-KW"/>
</dbReference>
<protein>
    <recommendedName>
        <fullName evidence="9">Archaemetzincin-2</fullName>
    </recommendedName>
</protein>
<keyword evidence="5" id="KW-0862">Zinc</keyword>
<comment type="caution">
    <text evidence="7">The sequence shown here is derived from an EMBL/GenBank/DDBJ whole genome shotgun (WGS) entry which is preliminary data.</text>
</comment>
<reference evidence="7" key="1">
    <citation type="journal article" date="2023" name="G3 (Bethesda)">
        <title>A reference genome for the long-term kleptoplast-retaining sea slug Elysia crispata morphotype clarki.</title>
        <authorList>
            <person name="Eastman K.E."/>
            <person name="Pendleton A.L."/>
            <person name="Shaikh M.A."/>
            <person name="Suttiyut T."/>
            <person name="Ogas R."/>
            <person name="Tomko P."/>
            <person name="Gavelis G."/>
            <person name="Widhalm J.R."/>
            <person name="Wisecaver J.H."/>
        </authorList>
    </citation>
    <scope>NUCLEOTIDE SEQUENCE</scope>
    <source>
        <strain evidence="7">ECLA1</strain>
    </source>
</reference>
<name>A0AAE1AHY8_9GAST</name>
<dbReference type="GO" id="GO:0008237">
    <property type="term" value="F:metallopeptidase activity"/>
    <property type="evidence" value="ECO:0007669"/>
    <property type="project" value="UniProtKB-KW"/>
</dbReference>